<dbReference type="EMBL" id="QPMM01000009">
    <property type="protein sequence ID" value="RFS21188.1"/>
    <property type="molecule type" value="Genomic_DNA"/>
</dbReference>
<keyword evidence="3" id="KW-1185">Reference proteome</keyword>
<protein>
    <recommendedName>
        <fullName evidence="1">Imm33-like domain-containing protein</fullName>
    </recommendedName>
</protein>
<dbReference type="Pfam" id="PF24719">
    <property type="entry name" value="Imm33-like"/>
    <property type="match status" value="1"/>
</dbReference>
<evidence type="ECO:0000313" key="2">
    <source>
        <dbReference type="EMBL" id="RFS21188.1"/>
    </source>
</evidence>
<dbReference type="RefSeq" id="WP_116977136.1">
    <property type="nucleotide sequence ID" value="NZ_QPMM01000009.1"/>
</dbReference>
<evidence type="ECO:0000259" key="1">
    <source>
        <dbReference type="Pfam" id="PF24719"/>
    </source>
</evidence>
<dbReference type="AlphaFoldDB" id="A0A3E1Y8I8"/>
<dbReference type="InterPro" id="IPR056509">
    <property type="entry name" value="Imm33-like"/>
</dbReference>
<gene>
    <name evidence="2" type="ORF">DVR12_17800</name>
</gene>
<accession>A0A3E1Y8I8</accession>
<name>A0A3E1Y8I8_9BACT</name>
<dbReference type="OrthoDB" id="7063432at2"/>
<comment type="caution">
    <text evidence="2">The sequence shown here is derived from an EMBL/GenBank/DDBJ whole genome shotgun (WGS) entry which is preliminary data.</text>
</comment>
<reference evidence="2 3" key="1">
    <citation type="submission" date="2018-07" db="EMBL/GenBank/DDBJ databases">
        <title>Chitinophaga K2CV101002-2 sp. nov., isolated from a monsoon evergreen broad-leaved forest soil.</title>
        <authorList>
            <person name="Lv Y."/>
        </authorList>
    </citation>
    <scope>NUCLEOTIDE SEQUENCE [LARGE SCALE GENOMIC DNA]</scope>
    <source>
        <strain evidence="2 3">GDMCC 1.1288</strain>
    </source>
</reference>
<evidence type="ECO:0000313" key="3">
    <source>
        <dbReference type="Proteomes" id="UP000260644"/>
    </source>
</evidence>
<organism evidence="2 3">
    <name type="scientific">Chitinophaga silvatica</name>
    <dbReference type="NCBI Taxonomy" id="2282649"/>
    <lineage>
        <taxon>Bacteria</taxon>
        <taxon>Pseudomonadati</taxon>
        <taxon>Bacteroidota</taxon>
        <taxon>Chitinophagia</taxon>
        <taxon>Chitinophagales</taxon>
        <taxon>Chitinophagaceae</taxon>
        <taxon>Chitinophaga</taxon>
    </lineage>
</organism>
<sequence length="87" mass="10192">MNTFAKELLWPVNGLRHPVKAVHSAGWYIWGGEEFSEASDFFSPLHIHHLLETMPKVLQYLGLAPGWRFLFDETYEDVWFDESLLIL</sequence>
<proteinExistence type="predicted"/>
<dbReference type="Proteomes" id="UP000260644">
    <property type="component" value="Unassembled WGS sequence"/>
</dbReference>
<feature type="domain" description="Imm33-like" evidence="1">
    <location>
        <begin position="9"/>
        <end position="81"/>
    </location>
</feature>